<accession>A0A7U3YJ81</accession>
<feature type="transmembrane region" description="Helical" evidence="1">
    <location>
        <begin position="88"/>
        <end position="111"/>
    </location>
</feature>
<keyword evidence="1" id="KW-1133">Transmembrane helix</keyword>
<dbReference type="KEGG" id="dpr:Despr_0213"/>
<gene>
    <name evidence="2" type="ordered locus">Despr_0213</name>
</gene>
<dbReference type="Proteomes" id="UP000006365">
    <property type="component" value="Chromosome"/>
</dbReference>
<sequence>MLVDQIFKKFQWIYGHTVHLRRDGWSLLVDWRHHGTAIASEIQPVAWINKKKCLQTASWITEYTAEIFSHFFLSMYEMCLFVNDIKKYFLSAFRLAISLFIALICFFISSISSSASFTSRAASSLSLFVLHFFNNLFASAKSAFASLKLSFSSSISNLKFSISVSKSYGISSALFLAVSSEHILFSTKYDTNHFFASVIVLTVFPILSNSTSVSSLYPMIITILYFVSLTKKIFSGYYNGVAGKIQRLGFDSLIVRRTHRHQSHIRRFFCVHTMAKLSCLGGAVWEGATPAGPYTGLSTRTVFALFPFDSGNGRQNPFCTEVTP</sequence>
<proteinExistence type="predicted"/>
<organism evidence="2 3">
    <name type="scientific">Desulfobulbus propionicus (strain ATCC 33891 / DSM 2032 / VKM B-1956 / 1pr3)</name>
    <dbReference type="NCBI Taxonomy" id="577650"/>
    <lineage>
        <taxon>Bacteria</taxon>
        <taxon>Pseudomonadati</taxon>
        <taxon>Thermodesulfobacteriota</taxon>
        <taxon>Desulfobulbia</taxon>
        <taxon>Desulfobulbales</taxon>
        <taxon>Desulfobulbaceae</taxon>
        <taxon>Desulfobulbus</taxon>
    </lineage>
</organism>
<evidence type="ECO:0000256" key="1">
    <source>
        <dbReference type="SAM" id="Phobius"/>
    </source>
</evidence>
<reference evidence="2 3" key="1">
    <citation type="journal article" date="2011" name="Stand. Genomic Sci.">
        <title>Complete genome sequence of Desulfobulbus propionicus type strain (1pr3).</title>
        <authorList>
            <person name="Pagani I."/>
            <person name="Lapidus A."/>
            <person name="Nolan M."/>
            <person name="Lucas S."/>
            <person name="Hammon N."/>
            <person name="Deshpande S."/>
            <person name="Cheng J.F."/>
            <person name="Chertkov O."/>
            <person name="Davenport K."/>
            <person name="Tapia R."/>
            <person name="Han C."/>
            <person name="Goodwin L."/>
            <person name="Pitluck S."/>
            <person name="Liolios K."/>
            <person name="Mavromatis K."/>
            <person name="Ivanova N."/>
            <person name="Mikhailova N."/>
            <person name="Pati A."/>
            <person name="Chen A."/>
            <person name="Palaniappan K."/>
            <person name="Land M."/>
            <person name="Hauser L."/>
            <person name="Chang Y.J."/>
            <person name="Jeffries C.D."/>
            <person name="Detter J.C."/>
            <person name="Brambilla E."/>
            <person name="Kannan K.P."/>
            <person name="Djao O.D."/>
            <person name="Rohde M."/>
            <person name="Pukall R."/>
            <person name="Spring S."/>
            <person name="Goker M."/>
            <person name="Sikorski J."/>
            <person name="Woyke T."/>
            <person name="Bristow J."/>
            <person name="Eisen J.A."/>
            <person name="Markowitz V."/>
            <person name="Hugenholtz P."/>
            <person name="Kyrpides N.C."/>
            <person name="Klenk H.P."/>
        </authorList>
    </citation>
    <scope>NUCLEOTIDE SEQUENCE [LARGE SCALE GENOMIC DNA]</scope>
    <source>
        <strain evidence="3">ATCC 33891 / DSM 2032 / 1pr3</strain>
    </source>
</reference>
<dbReference type="AlphaFoldDB" id="A0A7U3YJ81"/>
<evidence type="ECO:0000313" key="3">
    <source>
        <dbReference type="Proteomes" id="UP000006365"/>
    </source>
</evidence>
<feature type="transmembrane region" description="Helical" evidence="1">
    <location>
        <begin position="117"/>
        <end position="137"/>
    </location>
</feature>
<keyword evidence="1" id="KW-0472">Membrane</keyword>
<name>A0A7U3YJ81_DESPD</name>
<keyword evidence="3" id="KW-1185">Reference proteome</keyword>
<evidence type="ECO:0000313" key="2">
    <source>
        <dbReference type="EMBL" id="ADW16401.1"/>
    </source>
</evidence>
<keyword evidence="1" id="KW-0812">Transmembrane</keyword>
<dbReference type="EMBL" id="CP002364">
    <property type="protein sequence ID" value="ADW16401.1"/>
    <property type="molecule type" value="Genomic_DNA"/>
</dbReference>
<protein>
    <submittedName>
        <fullName evidence="2">Uncharacterized protein</fullName>
    </submittedName>
</protein>
<feature type="transmembrane region" description="Helical" evidence="1">
    <location>
        <begin position="198"/>
        <end position="227"/>
    </location>
</feature>